<proteinExistence type="predicted"/>
<evidence type="ECO:0000313" key="1">
    <source>
        <dbReference type="EMBL" id="GCO16672.1"/>
    </source>
</evidence>
<name>A0A2Y0APN1_ECOLX</name>
<gene>
    <name evidence="1" type="ORF">ExPECSC038_00851</name>
    <name evidence="2" type="ORF">NCTC7928_03007</name>
</gene>
<dbReference type="EMBL" id="UGAB01000002">
    <property type="protein sequence ID" value="STF42372.1"/>
    <property type="molecule type" value="Genomic_DNA"/>
</dbReference>
<dbReference type="Proteomes" id="UP000254877">
    <property type="component" value="Unassembled WGS sequence"/>
</dbReference>
<reference evidence="1 4" key="1">
    <citation type="submission" date="2018-04" db="EMBL/GenBank/DDBJ databases">
        <title>Large scale genomics of bovine and human commensal E. coli to reveal the emerging process of EHEC.</title>
        <authorList>
            <person name="Arimizu Y."/>
            <person name="Ogura Y."/>
        </authorList>
    </citation>
    <scope>NUCLEOTIDE SEQUENCE [LARGE SCALE GENOMIC DNA]</scope>
    <source>
        <strain evidence="1 4">ECSC038</strain>
    </source>
</reference>
<dbReference type="AlphaFoldDB" id="A0A2Y0APN1"/>
<dbReference type="Proteomes" id="UP000300926">
    <property type="component" value="Unassembled WGS sequence"/>
</dbReference>
<accession>A0A2Y0APN1</accession>
<evidence type="ECO:0000313" key="3">
    <source>
        <dbReference type="Proteomes" id="UP000254877"/>
    </source>
</evidence>
<protein>
    <submittedName>
        <fullName evidence="1">Uncharacterized protein</fullName>
    </submittedName>
</protein>
<organism evidence="1 4">
    <name type="scientific">Escherichia coli</name>
    <dbReference type="NCBI Taxonomy" id="562"/>
    <lineage>
        <taxon>Bacteria</taxon>
        <taxon>Pseudomonadati</taxon>
        <taxon>Pseudomonadota</taxon>
        <taxon>Gammaproteobacteria</taxon>
        <taxon>Enterobacterales</taxon>
        <taxon>Enterobacteriaceae</taxon>
        <taxon>Escherichia</taxon>
    </lineage>
</organism>
<dbReference type="EMBL" id="BFIH01000025">
    <property type="protein sequence ID" value="GCO16672.1"/>
    <property type="molecule type" value="Genomic_DNA"/>
</dbReference>
<evidence type="ECO:0000313" key="2">
    <source>
        <dbReference type="EMBL" id="STF42372.1"/>
    </source>
</evidence>
<evidence type="ECO:0000313" key="4">
    <source>
        <dbReference type="Proteomes" id="UP000300926"/>
    </source>
</evidence>
<reference evidence="2 3" key="2">
    <citation type="submission" date="2018-06" db="EMBL/GenBank/DDBJ databases">
        <authorList>
            <consortium name="Pathogen Informatics"/>
            <person name="Doyle S."/>
        </authorList>
    </citation>
    <scope>NUCLEOTIDE SEQUENCE [LARGE SCALE GENOMIC DNA]</scope>
    <source>
        <strain evidence="2 3">NCTC7928</strain>
    </source>
</reference>
<sequence length="38" mass="4409">MFRLVVLRARIAREIAVPNSDVRKNLRSHMKQPYATGN</sequence>